<sequence>MKQLLETIVRGIVNNPNEVSVEERESVDFPGLTILEITVSDSDKGILIGRKGRTINAIRDLMTISAIRNDKKIKVLVKDDRDAPPVAVSKEPESKTTEDSEPNYNIIDENTSNTDGQGTEDILRDEF</sequence>
<dbReference type="InterPro" id="IPR020627">
    <property type="entry name" value="KhpA"/>
</dbReference>
<evidence type="ECO:0000313" key="5">
    <source>
        <dbReference type="EMBL" id="MCA9377026.1"/>
    </source>
</evidence>
<name>A0A955KYB6_9BACT</name>
<keyword evidence="3" id="KW-0961">Cell wall biogenesis/degradation</keyword>
<dbReference type="Pfam" id="PF13083">
    <property type="entry name" value="KH_KhpA-B"/>
    <property type="match status" value="1"/>
</dbReference>
<dbReference type="GO" id="GO:0071555">
    <property type="term" value="P:cell wall organization"/>
    <property type="evidence" value="ECO:0007669"/>
    <property type="project" value="UniProtKB-KW"/>
</dbReference>
<comment type="subunit">
    <text evidence="3">Forms a complex with KhpB.</text>
</comment>
<dbReference type="AlphaFoldDB" id="A0A955KYB6"/>
<dbReference type="Gene3D" id="3.30.300.20">
    <property type="match status" value="1"/>
</dbReference>
<reference evidence="5" key="2">
    <citation type="journal article" date="2021" name="Microbiome">
        <title>Successional dynamics and alternative stable states in a saline activated sludge microbial community over 9 years.</title>
        <authorList>
            <person name="Wang Y."/>
            <person name="Ye J."/>
            <person name="Ju F."/>
            <person name="Liu L."/>
            <person name="Boyd J.A."/>
            <person name="Deng Y."/>
            <person name="Parks D.H."/>
            <person name="Jiang X."/>
            <person name="Yin X."/>
            <person name="Woodcroft B.J."/>
            <person name="Tyson G.W."/>
            <person name="Hugenholtz P."/>
            <person name="Polz M.F."/>
            <person name="Zhang T."/>
        </authorList>
    </citation>
    <scope>NUCLEOTIDE SEQUENCE</scope>
    <source>
        <strain evidence="5">HKST-UBA17</strain>
    </source>
</reference>
<dbReference type="HAMAP" id="MF_00088">
    <property type="entry name" value="KhpA"/>
    <property type="match status" value="1"/>
</dbReference>
<evidence type="ECO:0000256" key="2">
    <source>
        <dbReference type="ARBA" id="ARBA00022884"/>
    </source>
</evidence>
<dbReference type="GO" id="GO:0009252">
    <property type="term" value="P:peptidoglycan biosynthetic process"/>
    <property type="evidence" value="ECO:0007669"/>
    <property type="project" value="UniProtKB-UniRule"/>
</dbReference>
<dbReference type="EMBL" id="JAGQLN010000014">
    <property type="protein sequence ID" value="MCA9377026.1"/>
    <property type="molecule type" value="Genomic_DNA"/>
</dbReference>
<dbReference type="Proteomes" id="UP000741282">
    <property type="component" value="Unassembled WGS sequence"/>
</dbReference>
<comment type="caution">
    <text evidence="5">The sequence shown here is derived from an EMBL/GenBank/DDBJ whole genome shotgun (WGS) entry which is preliminary data.</text>
</comment>
<dbReference type="InterPro" id="IPR009019">
    <property type="entry name" value="KH_sf_prok-type"/>
</dbReference>
<evidence type="ECO:0000313" key="6">
    <source>
        <dbReference type="Proteomes" id="UP000741282"/>
    </source>
</evidence>
<feature type="compositionally biased region" description="Polar residues" evidence="4">
    <location>
        <begin position="108"/>
        <end position="117"/>
    </location>
</feature>
<dbReference type="PANTHER" id="PTHR34654">
    <property type="entry name" value="UPF0109 PROTEIN SCO5592"/>
    <property type="match status" value="1"/>
</dbReference>
<evidence type="ECO:0000256" key="4">
    <source>
        <dbReference type="SAM" id="MobiDB-lite"/>
    </source>
</evidence>
<evidence type="ECO:0000256" key="3">
    <source>
        <dbReference type="HAMAP-Rule" id="MF_00088"/>
    </source>
</evidence>
<comment type="similarity">
    <text evidence="3">Belongs to the KhpA RNA-binding protein family.</text>
</comment>
<dbReference type="PANTHER" id="PTHR34654:SF1">
    <property type="entry name" value="RNA-BINDING PROTEIN KHPA"/>
    <property type="match status" value="1"/>
</dbReference>
<dbReference type="SUPFAM" id="SSF54814">
    <property type="entry name" value="Prokaryotic type KH domain (KH-domain type II)"/>
    <property type="match status" value="1"/>
</dbReference>
<keyword evidence="2 3" id="KW-0694">RNA-binding</keyword>
<proteinExistence type="inferred from homology"/>
<keyword evidence="3" id="KW-0133">Cell shape</keyword>
<comment type="function">
    <text evidence="3">A probable RNA chaperone. Forms a complex with KhpB which binds to cellular RNA and controls its expression. Plays a role in peptidoglycan (PG) homeostasis and cell length regulation.</text>
</comment>
<dbReference type="GO" id="GO:0003723">
    <property type="term" value="F:RNA binding"/>
    <property type="evidence" value="ECO:0007669"/>
    <property type="project" value="UniProtKB-UniRule"/>
</dbReference>
<protein>
    <recommendedName>
        <fullName evidence="3">RNA-binding protein KhpA</fullName>
    </recommendedName>
    <alternativeName>
        <fullName evidence="3">KH-domain protein A</fullName>
    </alternativeName>
</protein>
<keyword evidence="3" id="KW-0143">Chaperone</keyword>
<keyword evidence="1 3" id="KW-0963">Cytoplasm</keyword>
<feature type="region of interest" description="Disordered" evidence="4">
    <location>
        <begin position="81"/>
        <end position="127"/>
    </location>
</feature>
<dbReference type="GO" id="GO:0005737">
    <property type="term" value="C:cytoplasm"/>
    <property type="evidence" value="ECO:0007669"/>
    <property type="project" value="UniProtKB-SubCell"/>
</dbReference>
<organism evidence="5 6">
    <name type="scientific">Candidatus Dojkabacteria bacterium</name>
    <dbReference type="NCBI Taxonomy" id="2099670"/>
    <lineage>
        <taxon>Bacteria</taxon>
        <taxon>Candidatus Dojkabacteria</taxon>
    </lineage>
</organism>
<dbReference type="GO" id="GO:0008360">
    <property type="term" value="P:regulation of cell shape"/>
    <property type="evidence" value="ECO:0007669"/>
    <property type="project" value="UniProtKB-KW"/>
</dbReference>
<gene>
    <name evidence="3" type="primary">khpA</name>
    <name evidence="5" type="ORF">KC685_03845</name>
</gene>
<comment type="subcellular location">
    <subcellularLocation>
        <location evidence="3">Cytoplasm</location>
    </subcellularLocation>
</comment>
<dbReference type="CDD" id="cd22533">
    <property type="entry name" value="KH-II_YlqC-like"/>
    <property type="match status" value="1"/>
</dbReference>
<reference evidence="5" key="1">
    <citation type="submission" date="2020-04" db="EMBL/GenBank/DDBJ databases">
        <authorList>
            <person name="Zhang T."/>
        </authorList>
    </citation>
    <scope>NUCLEOTIDE SEQUENCE</scope>
    <source>
        <strain evidence="5">HKST-UBA17</strain>
    </source>
</reference>
<evidence type="ECO:0000256" key="1">
    <source>
        <dbReference type="ARBA" id="ARBA00022490"/>
    </source>
</evidence>
<dbReference type="InterPro" id="IPR015946">
    <property type="entry name" value="KH_dom-like_a/b"/>
</dbReference>
<accession>A0A955KYB6</accession>